<dbReference type="SMART" id="SM00609">
    <property type="entry name" value="VIT"/>
    <property type="match status" value="1"/>
</dbReference>
<feature type="region of interest" description="Disordered" evidence="2">
    <location>
        <begin position="761"/>
        <end position="782"/>
    </location>
</feature>
<dbReference type="PROSITE" id="PS50234">
    <property type="entry name" value="VWFA"/>
    <property type="match status" value="1"/>
</dbReference>
<keyword evidence="1" id="KW-0175">Coiled coil</keyword>
<dbReference type="STRING" id="3218.A0A2K1K686"/>
<dbReference type="Gramene" id="Pp3c8_5510V3.1">
    <property type="protein sequence ID" value="PAC:32964183.CDS.1"/>
    <property type="gene ID" value="Pp3c8_5510"/>
</dbReference>
<dbReference type="Pfam" id="PF13768">
    <property type="entry name" value="VWA_3"/>
    <property type="match status" value="1"/>
</dbReference>
<dbReference type="EnsemblPlants" id="Pp3c8_5510V3.1">
    <property type="protein sequence ID" value="PAC:32964183.CDS.1"/>
    <property type="gene ID" value="Pp3c8_5510"/>
</dbReference>
<name>A0A2K1K686_PHYPA</name>
<evidence type="ECO:0000259" key="3">
    <source>
        <dbReference type="PROSITE" id="PS50234"/>
    </source>
</evidence>
<dbReference type="EnsemblPlants" id="Pp3c8_5510V3.2">
    <property type="protein sequence ID" value="PAC:32964184.CDS.1"/>
    <property type="gene ID" value="Pp3c8_5510"/>
</dbReference>
<feature type="compositionally biased region" description="Polar residues" evidence="2">
    <location>
        <begin position="764"/>
        <end position="779"/>
    </location>
</feature>
<dbReference type="Proteomes" id="UP000006727">
    <property type="component" value="Chromosome 8"/>
</dbReference>
<reference evidence="5 7" key="2">
    <citation type="journal article" date="2018" name="Plant J.">
        <title>The Physcomitrella patens chromosome-scale assembly reveals moss genome structure and evolution.</title>
        <authorList>
            <person name="Lang D."/>
            <person name="Ullrich K.K."/>
            <person name="Murat F."/>
            <person name="Fuchs J."/>
            <person name="Jenkins J."/>
            <person name="Haas F.B."/>
            <person name="Piednoel M."/>
            <person name="Gundlach H."/>
            <person name="Van Bel M."/>
            <person name="Meyberg R."/>
            <person name="Vives C."/>
            <person name="Morata J."/>
            <person name="Symeonidi A."/>
            <person name="Hiss M."/>
            <person name="Muchero W."/>
            <person name="Kamisugi Y."/>
            <person name="Saleh O."/>
            <person name="Blanc G."/>
            <person name="Decker E.L."/>
            <person name="van Gessel N."/>
            <person name="Grimwood J."/>
            <person name="Hayes R.D."/>
            <person name="Graham S.W."/>
            <person name="Gunter L.E."/>
            <person name="McDaniel S.F."/>
            <person name="Hoernstein S.N.W."/>
            <person name="Larsson A."/>
            <person name="Li F.W."/>
            <person name="Perroud P.F."/>
            <person name="Phillips J."/>
            <person name="Ranjan P."/>
            <person name="Rokshar D.S."/>
            <person name="Rothfels C.J."/>
            <person name="Schneider L."/>
            <person name="Shu S."/>
            <person name="Stevenson D.W."/>
            <person name="Thummler F."/>
            <person name="Tillich M."/>
            <person name="Villarreal Aguilar J.C."/>
            <person name="Widiez T."/>
            <person name="Wong G.K."/>
            <person name="Wymore A."/>
            <person name="Zhang Y."/>
            <person name="Zimmer A.D."/>
            <person name="Quatrano R.S."/>
            <person name="Mayer K.F.X."/>
            <person name="Goodstein D."/>
            <person name="Casacuberta J.M."/>
            <person name="Vandepoele K."/>
            <person name="Reski R."/>
            <person name="Cuming A.C."/>
            <person name="Tuskan G.A."/>
            <person name="Maumus F."/>
            <person name="Salse J."/>
            <person name="Schmutz J."/>
            <person name="Rensing S.A."/>
        </authorList>
    </citation>
    <scope>NUCLEOTIDE SEQUENCE [LARGE SCALE GENOMIC DNA]</scope>
    <source>
        <strain evidence="6 7">cv. Gransden 2004</strain>
    </source>
</reference>
<feature type="compositionally biased region" description="Polar residues" evidence="2">
    <location>
        <begin position="510"/>
        <end position="520"/>
    </location>
</feature>
<dbReference type="Pfam" id="PF08487">
    <property type="entry name" value="VIT"/>
    <property type="match status" value="1"/>
</dbReference>
<evidence type="ECO:0000256" key="1">
    <source>
        <dbReference type="SAM" id="Coils"/>
    </source>
</evidence>
<proteinExistence type="predicted"/>
<dbReference type="PANTHER" id="PTHR45737:SF6">
    <property type="entry name" value="VON WILLEBRAND FACTOR A DOMAIN-CONTAINING PROTEIN 5A"/>
    <property type="match status" value="1"/>
</dbReference>
<feature type="compositionally biased region" description="Pro residues" evidence="2">
    <location>
        <begin position="526"/>
        <end position="536"/>
    </location>
</feature>
<dbReference type="InterPro" id="IPR036465">
    <property type="entry name" value="vWFA_dom_sf"/>
</dbReference>
<dbReference type="Gene3D" id="3.40.50.410">
    <property type="entry name" value="von Willebrand factor, type A domain"/>
    <property type="match status" value="1"/>
</dbReference>
<dbReference type="KEGG" id="ppp:112285653"/>
<dbReference type="SMART" id="SM00327">
    <property type="entry name" value="VWA"/>
    <property type="match status" value="1"/>
</dbReference>
<feature type="region of interest" description="Disordered" evidence="2">
    <location>
        <begin position="496"/>
        <end position="536"/>
    </location>
</feature>
<evidence type="ECO:0000256" key="2">
    <source>
        <dbReference type="SAM" id="MobiDB-lite"/>
    </source>
</evidence>
<reference evidence="5 7" key="1">
    <citation type="journal article" date="2008" name="Science">
        <title>The Physcomitrella genome reveals evolutionary insights into the conquest of land by plants.</title>
        <authorList>
            <person name="Rensing S."/>
            <person name="Lang D."/>
            <person name="Zimmer A."/>
            <person name="Terry A."/>
            <person name="Salamov A."/>
            <person name="Shapiro H."/>
            <person name="Nishiyama T."/>
            <person name="Perroud P.-F."/>
            <person name="Lindquist E."/>
            <person name="Kamisugi Y."/>
            <person name="Tanahashi T."/>
            <person name="Sakakibara K."/>
            <person name="Fujita T."/>
            <person name="Oishi K."/>
            <person name="Shin-I T."/>
            <person name="Kuroki Y."/>
            <person name="Toyoda A."/>
            <person name="Suzuki Y."/>
            <person name="Hashimoto A."/>
            <person name="Yamaguchi K."/>
            <person name="Sugano A."/>
            <person name="Kohara Y."/>
            <person name="Fujiyama A."/>
            <person name="Anterola A."/>
            <person name="Aoki S."/>
            <person name="Ashton N."/>
            <person name="Barbazuk W.B."/>
            <person name="Barker E."/>
            <person name="Bennetzen J."/>
            <person name="Bezanilla M."/>
            <person name="Blankenship R."/>
            <person name="Cho S.H."/>
            <person name="Dutcher S."/>
            <person name="Estelle M."/>
            <person name="Fawcett J.A."/>
            <person name="Gundlach H."/>
            <person name="Hanada K."/>
            <person name="Heyl A."/>
            <person name="Hicks K.A."/>
            <person name="Hugh J."/>
            <person name="Lohr M."/>
            <person name="Mayer K."/>
            <person name="Melkozernov A."/>
            <person name="Murata T."/>
            <person name="Nelson D."/>
            <person name="Pils B."/>
            <person name="Prigge M."/>
            <person name="Reiss B."/>
            <person name="Renner T."/>
            <person name="Rombauts S."/>
            <person name="Rushton P."/>
            <person name="Sanderfoot A."/>
            <person name="Schween G."/>
            <person name="Shiu S.-H."/>
            <person name="Stueber K."/>
            <person name="Theodoulou F.L."/>
            <person name="Tu H."/>
            <person name="Van de Peer Y."/>
            <person name="Verrier P.J."/>
            <person name="Waters E."/>
            <person name="Wood A."/>
            <person name="Yang L."/>
            <person name="Cove D."/>
            <person name="Cuming A."/>
            <person name="Hasebe M."/>
            <person name="Lucas S."/>
            <person name="Mishler D.B."/>
            <person name="Reski R."/>
            <person name="Grigoriev I."/>
            <person name="Quatrano R.S."/>
            <person name="Boore J.L."/>
        </authorList>
    </citation>
    <scope>NUCLEOTIDE SEQUENCE [LARGE SCALE GENOMIC DNA]</scope>
    <source>
        <strain evidence="6 7">cv. Gransden 2004</strain>
    </source>
</reference>
<dbReference type="AlphaFoldDB" id="A0A2K1K686"/>
<dbReference type="RefSeq" id="XP_024382395.1">
    <property type="nucleotide sequence ID" value="XM_024526627.2"/>
</dbReference>
<feature type="coiled-coil region" evidence="1">
    <location>
        <begin position="880"/>
        <end position="907"/>
    </location>
</feature>
<evidence type="ECO:0000259" key="4">
    <source>
        <dbReference type="PROSITE" id="PS51468"/>
    </source>
</evidence>
<dbReference type="PROSITE" id="PS51468">
    <property type="entry name" value="VIT"/>
    <property type="match status" value="1"/>
</dbReference>
<dbReference type="OrthoDB" id="1938884at2759"/>
<keyword evidence="7" id="KW-1185">Reference proteome</keyword>
<feature type="domain" description="VWFA" evidence="3">
    <location>
        <begin position="279"/>
        <end position="461"/>
    </location>
</feature>
<evidence type="ECO:0008006" key="8">
    <source>
        <dbReference type="Google" id="ProtNLM"/>
    </source>
</evidence>
<dbReference type="PANTHER" id="PTHR45737">
    <property type="entry name" value="VON WILLEBRAND FACTOR A DOMAIN-CONTAINING PROTEIN 5A"/>
    <property type="match status" value="1"/>
</dbReference>
<evidence type="ECO:0000313" key="7">
    <source>
        <dbReference type="Proteomes" id="UP000006727"/>
    </source>
</evidence>
<protein>
    <recommendedName>
        <fullName evidence="8">VWFA domain-containing protein</fullName>
    </recommendedName>
</protein>
<organism evidence="5">
    <name type="scientific">Physcomitrium patens</name>
    <name type="common">Spreading-leaved earth moss</name>
    <name type="synonym">Physcomitrella patens</name>
    <dbReference type="NCBI Taxonomy" id="3218"/>
    <lineage>
        <taxon>Eukaryota</taxon>
        <taxon>Viridiplantae</taxon>
        <taxon>Streptophyta</taxon>
        <taxon>Embryophyta</taxon>
        <taxon>Bryophyta</taxon>
        <taxon>Bryophytina</taxon>
        <taxon>Bryopsida</taxon>
        <taxon>Funariidae</taxon>
        <taxon>Funariales</taxon>
        <taxon>Funariaceae</taxon>
        <taxon>Physcomitrium</taxon>
    </lineage>
</organism>
<accession>A0A2K1K686</accession>
<evidence type="ECO:0000313" key="5">
    <source>
        <dbReference type="EMBL" id="PNR49288.1"/>
    </source>
</evidence>
<dbReference type="EMBL" id="ABEU02000008">
    <property type="protein sequence ID" value="PNR49288.1"/>
    <property type="molecule type" value="Genomic_DNA"/>
</dbReference>
<dbReference type="SUPFAM" id="SSF53300">
    <property type="entry name" value="vWA-like"/>
    <property type="match status" value="1"/>
</dbReference>
<dbReference type="Gramene" id="Pp3c8_5510V3.2">
    <property type="protein sequence ID" value="PAC:32964184.CDS.1"/>
    <property type="gene ID" value="Pp3c8_5510"/>
</dbReference>
<reference evidence="6" key="3">
    <citation type="submission" date="2020-12" db="UniProtKB">
        <authorList>
            <consortium name="EnsemblPlants"/>
        </authorList>
    </citation>
    <scope>IDENTIFICATION</scope>
</reference>
<dbReference type="InterPro" id="IPR013694">
    <property type="entry name" value="VIT"/>
</dbReference>
<evidence type="ECO:0000313" key="6">
    <source>
        <dbReference type="EnsemblPlants" id="PAC:32964183.CDS.1"/>
    </source>
</evidence>
<dbReference type="GeneID" id="112285653"/>
<feature type="domain" description="VIT" evidence="4">
    <location>
        <begin position="7"/>
        <end position="136"/>
    </location>
</feature>
<dbReference type="PaxDb" id="3218-PP1S411_25V6.1"/>
<dbReference type="InterPro" id="IPR002035">
    <property type="entry name" value="VWF_A"/>
</dbReference>
<sequence length="998" mass="109373">MCDLYYYFKGKEDRRESRKSVPLQHVSVTGHIRDAVAQYTLEQTFLNPEKEAGIDAVYTFPLYEGAAVVGFEAEVNGRKIVGKVQEKAAAKKEYEEAKSAGKLASLLEQESPDVFQTSIGNIPASTAIIIRITLWSEMKHDAEENQVRFVLPTVIAPRYGWPAPEVNLELPPPFKLLSVNMSCAMSKAITSIKSPSHTIEVHLGNSSGETPTAESFEPNRARVTLTSDSFLEKDFVLVVQALGLNEPCALVERHPRDGTHAITLTFLPRFALRPMSSSELIFVVDRSGSMQGTPIKQAGQALELFLRSIPCEDHYFNIIGFGDNHKTLFPKSTPYNEETLTKGLRYAQALEADMGGTEMMSAFEEIFEHRRRDVPTQIFLLTDGEIWDVDSLIECIRDAKKEEKSDNFVRVFSLGIGSNVSHHLVESVGRAADGYAQLIVEGERMEKKVINMLKSALVPAVTNVAVQWSEANGYGDVDIASGDHVDGFVIVEEIAEDEPSQPVAPDSNETDGNTPPINLFSTTPEEPSPPPPVPTLPPPDIIVPIYQAPFIPPILSRGARFTIHAILSSTAPLPKELVLRGTSQDGPVELKINIESVQEGETMLHSLASRALIRDLEERSSYVHALGKDAPAAQLQMLERLGIHVVAQGRKFKNVPLSDHYVSRIAKQHILDIALRYNLSSKYTSWVAIDDESKQRLINDEYKDSNDEMGFALHDSISFPRPAMYKCSYICEPVACVEIATTYISSSSTAGNLTELEEFPKSEVMNSDNESEASPNDVTPPTDCDLCPRQGFGGELEEGAQHVEVPPTPIDPHERLYCLLQHQAFDGSFPLVPDIAALFSSTVEDLNVKLGEICKQSAATLSKLEWEAVWATCLAVEFMRRDLAELQEEWELVVEKAERRVETMVKNAHDVAAVKQAAAGLAAGANKLSAQEVETTKEAAGEGIGESIITAYAQSADPAKVVAEGAAAEDNKTCAQVEDIAKEVVKGGAAEGPKECAT</sequence>
<gene>
    <name evidence="6" type="primary">LOC112285653</name>
    <name evidence="5" type="ORF">PHYPA_011184</name>
</gene>